<dbReference type="InterPro" id="IPR057561">
    <property type="entry name" value="NADase_transloc"/>
</dbReference>
<reference evidence="2 3" key="1">
    <citation type="submission" date="2018-02" db="EMBL/GenBank/DDBJ databases">
        <title>Novel Leptospira species isolated from soil and water in Japan.</title>
        <authorList>
            <person name="Nakao R."/>
            <person name="Masuzawa T."/>
        </authorList>
    </citation>
    <scope>NUCLEOTIDE SEQUENCE [LARGE SCALE GENOMIC DNA]</scope>
    <source>
        <strain evidence="2 3">YH101</strain>
    </source>
</reference>
<protein>
    <recommendedName>
        <fullName evidence="1">NAD glycohydrolase translocation F5/8 type C domain-containing protein</fullName>
    </recommendedName>
</protein>
<evidence type="ECO:0000313" key="2">
    <source>
        <dbReference type="EMBL" id="GBF50943.1"/>
    </source>
</evidence>
<dbReference type="RefSeq" id="WP_108977102.1">
    <property type="nucleotide sequence ID" value="NZ_BFBB01000007.1"/>
</dbReference>
<dbReference type="Pfam" id="PF25302">
    <property type="entry name" value="NADase_transloc"/>
    <property type="match status" value="1"/>
</dbReference>
<dbReference type="Proteomes" id="UP000245133">
    <property type="component" value="Unassembled WGS sequence"/>
</dbReference>
<comment type="caution">
    <text evidence="2">The sequence shown here is derived from an EMBL/GenBank/DDBJ whole genome shotgun (WGS) entry which is preliminary data.</text>
</comment>
<organism evidence="2 3">
    <name type="scientific">Leptospira ryugenii</name>
    <dbReference type="NCBI Taxonomy" id="1917863"/>
    <lineage>
        <taxon>Bacteria</taxon>
        <taxon>Pseudomonadati</taxon>
        <taxon>Spirochaetota</taxon>
        <taxon>Spirochaetia</taxon>
        <taxon>Leptospirales</taxon>
        <taxon>Leptospiraceae</taxon>
        <taxon>Leptospira</taxon>
    </lineage>
</organism>
<feature type="domain" description="NAD glycohydrolase translocation F5/8 type C" evidence="1">
    <location>
        <begin position="86"/>
        <end position="238"/>
    </location>
</feature>
<gene>
    <name evidence="2" type="ORF">LPTSP4_24710</name>
</gene>
<dbReference type="AlphaFoldDB" id="A0A2P2E214"/>
<evidence type="ECO:0000313" key="3">
    <source>
        <dbReference type="Proteomes" id="UP000245133"/>
    </source>
</evidence>
<sequence>MEFPIVSQAPEQANSFELKSNESLRDILKEKLGDSIPGRFISSYSSIPSGGVAWSSSFLAEYPGRPVPKLKPKDPSKVVELYEATCRWTAYNVQDGQPFTLWCEGVAGSGIGEVVLAPIYLEIDHFYIVPGFYSPRVYEEYSRTKKIVVHYLQPARILPMDFGGFVMEGVIYSDKQEIELSDVSGSQKISISNHKRLVELAKEIRGKVDRPLFGLVAIEIVSVTEGTKYKEHTCISEIGNQYENSYYVRGPLK</sequence>
<dbReference type="OrthoDB" id="330541at2"/>
<keyword evidence="3" id="KW-1185">Reference proteome</keyword>
<evidence type="ECO:0000259" key="1">
    <source>
        <dbReference type="Pfam" id="PF25302"/>
    </source>
</evidence>
<name>A0A2P2E214_9LEPT</name>
<proteinExistence type="predicted"/>
<dbReference type="EMBL" id="BFBB01000007">
    <property type="protein sequence ID" value="GBF50943.1"/>
    <property type="molecule type" value="Genomic_DNA"/>
</dbReference>
<dbReference type="NCBIfam" id="NF047619">
    <property type="entry name" value="NADase_discoid"/>
    <property type="match status" value="1"/>
</dbReference>
<accession>A0A2P2E214</accession>